<gene>
    <name evidence="1" type="ORF">H5410_046467</name>
</gene>
<dbReference type="Proteomes" id="UP000824120">
    <property type="component" value="Chromosome 9"/>
</dbReference>
<dbReference type="EMBL" id="JACXVP010000009">
    <property type="protein sequence ID" value="KAG5586033.1"/>
    <property type="molecule type" value="Genomic_DNA"/>
</dbReference>
<dbReference type="AlphaFoldDB" id="A0A9J5XCB9"/>
<sequence length="81" mass="9296">MKEEFRSKGSPLWYKDGTHILDSHTELNRGALSILHLVYDRGILARPSYEGISGFTDTQRSNQIGMEILNLIHITTTMYQQ</sequence>
<proteinExistence type="predicted"/>
<evidence type="ECO:0000313" key="1">
    <source>
        <dbReference type="EMBL" id="KAG5586033.1"/>
    </source>
</evidence>
<keyword evidence="2" id="KW-1185">Reference proteome</keyword>
<dbReference type="OrthoDB" id="1306408at2759"/>
<name>A0A9J5XCB9_SOLCO</name>
<reference evidence="1 2" key="1">
    <citation type="submission" date="2020-09" db="EMBL/GenBank/DDBJ databases">
        <title>De no assembly of potato wild relative species, Solanum commersonii.</title>
        <authorList>
            <person name="Cho K."/>
        </authorList>
    </citation>
    <scope>NUCLEOTIDE SEQUENCE [LARGE SCALE GENOMIC DNA]</scope>
    <source>
        <strain evidence="1">LZ3.2</strain>
        <tissue evidence="1">Leaf</tissue>
    </source>
</reference>
<comment type="caution">
    <text evidence="1">The sequence shown here is derived from an EMBL/GenBank/DDBJ whole genome shotgun (WGS) entry which is preliminary data.</text>
</comment>
<protein>
    <submittedName>
        <fullName evidence="1">Uncharacterized protein</fullName>
    </submittedName>
</protein>
<evidence type="ECO:0000313" key="2">
    <source>
        <dbReference type="Proteomes" id="UP000824120"/>
    </source>
</evidence>
<accession>A0A9J5XCB9</accession>
<organism evidence="1 2">
    <name type="scientific">Solanum commersonii</name>
    <name type="common">Commerson's wild potato</name>
    <name type="synonym">Commerson's nightshade</name>
    <dbReference type="NCBI Taxonomy" id="4109"/>
    <lineage>
        <taxon>Eukaryota</taxon>
        <taxon>Viridiplantae</taxon>
        <taxon>Streptophyta</taxon>
        <taxon>Embryophyta</taxon>
        <taxon>Tracheophyta</taxon>
        <taxon>Spermatophyta</taxon>
        <taxon>Magnoliopsida</taxon>
        <taxon>eudicotyledons</taxon>
        <taxon>Gunneridae</taxon>
        <taxon>Pentapetalae</taxon>
        <taxon>asterids</taxon>
        <taxon>lamiids</taxon>
        <taxon>Solanales</taxon>
        <taxon>Solanaceae</taxon>
        <taxon>Solanoideae</taxon>
        <taxon>Solaneae</taxon>
        <taxon>Solanum</taxon>
    </lineage>
</organism>